<dbReference type="RefSeq" id="WP_156711989.1">
    <property type="nucleotide sequence ID" value="NZ_WPHG01000002.1"/>
</dbReference>
<evidence type="ECO:0000313" key="2">
    <source>
        <dbReference type="EMBL" id="MVA96983.1"/>
    </source>
</evidence>
<sequence>MTRPTQSPRRKPVPAPPRPKEAREAIRQVVEAVCSELGVSARQRARRAAIEQRVVVAYNHGPRQPLDLVRAGLEG</sequence>
<evidence type="ECO:0000256" key="1">
    <source>
        <dbReference type="SAM" id="MobiDB-lite"/>
    </source>
</evidence>
<accession>A0A844QG08</accession>
<name>A0A844QG08_9HYPH</name>
<evidence type="ECO:0000313" key="3">
    <source>
        <dbReference type="Proteomes" id="UP000463224"/>
    </source>
</evidence>
<organism evidence="2 3">
    <name type="scientific">Nitratireductor arenosus</name>
    <dbReference type="NCBI Taxonomy" id="2682096"/>
    <lineage>
        <taxon>Bacteria</taxon>
        <taxon>Pseudomonadati</taxon>
        <taxon>Pseudomonadota</taxon>
        <taxon>Alphaproteobacteria</taxon>
        <taxon>Hyphomicrobiales</taxon>
        <taxon>Phyllobacteriaceae</taxon>
        <taxon>Nitratireductor</taxon>
    </lineage>
</organism>
<protein>
    <submittedName>
        <fullName evidence="2">Uncharacterized protein</fullName>
    </submittedName>
</protein>
<feature type="region of interest" description="Disordered" evidence="1">
    <location>
        <begin position="1"/>
        <end position="23"/>
    </location>
</feature>
<comment type="caution">
    <text evidence="2">The sequence shown here is derived from an EMBL/GenBank/DDBJ whole genome shotgun (WGS) entry which is preliminary data.</text>
</comment>
<reference evidence="2 3" key="1">
    <citation type="submission" date="2019-12" db="EMBL/GenBank/DDBJ databases">
        <title>Nitratireductor arenosus sp. nov., Isolated from sea sand, Jeju island, South Korea.</title>
        <authorList>
            <person name="Kim W."/>
        </authorList>
    </citation>
    <scope>NUCLEOTIDE SEQUENCE [LARGE SCALE GENOMIC DNA]</scope>
    <source>
        <strain evidence="2 3">CAU 1489</strain>
    </source>
</reference>
<keyword evidence="3" id="KW-1185">Reference proteome</keyword>
<dbReference type="AlphaFoldDB" id="A0A844QG08"/>
<dbReference type="EMBL" id="WPHG01000002">
    <property type="protein sequence ID" value="MVA96983.1"/>
    <property type="molecule type" value="Genomic_DNA"/>
</dbReference>
<dbReference type="Proteomes" id="UP000463224">
    <property type="component" value="Unassembled WGS sequence"/>
</dbReference>
<gene>
    <name evidence="2" type="ORF">GN330_06950</name>
</gene>
<proteinExistence type="predicted"/>